<sequence>MIKFKRLTFKDKKNIQEFTGQFYPYSDFNFTSLWCYNIENDVEYFLDKNVFVIRLRDYLTNKPIYSFLSKNSTSELVNNLLTIAGSEGVEKKLRLVPEQSVNKKVLSNPDLIVKADRNNFDYITSTKITSSLMGRNFIHKRHHLSQFRKFNSGCLLKISNGKSKNEKTQIMKLFDKWATKKNSDSAHERVALYRLLKFIDKLTITLIGLWDKDELVGFVLDEKLGRYALGHFMKADISYKHIYDMLFFQAVKHWYKSGCQYLNYEQDLGLEGLRKTKLSWHPAKFLKKYVISAR</sequence>
<comment type="caution">
    <text evidence="2">The sequence shown here is derived from an EMBL/GenBank/DDBJ whole genome shotgun (WGS) entry which is preliminary data.</text>
</comment>
<dbReference type="EMBL" id="LBWA01000003">
    <property type="protein sequence ID" value="KKQ98407.1"/>
    <property type="molecule type" value="Genomic_DNA"/>
</dbReference>
<feature type="domain" description="Phosphatidylglycerol lysyltransferase C-terminal" evidence="1">
    <location>
        <begin position="110"/>
        <end position="291"/>
    </location>
</feature>
<dbReference type="Gene3D" id="3.40.630.30">
    <property type="match status" value="2"/>
</dbReference>
<gene>
    <name evidence="2" type="ORF">UT23_C0003G0034</name>
</gene>
<dbReference type="PANTHER" id="PTHR41373">
    <property type="entry name" value="DUF2156 DOMAIN-CONTAINING PROTEIN"/>
    <property type="match status" value="1"/>
</dbReference>
<evidence type="ECO:0000313" key="3">
    <source>
        <dbReference type="Proteomes" id="UP000034325"/>
    </source>
</evidence>
<dbReference type="PANTHER" id="PTHR41373:SF1">
    <property type="entry name" value="PHOSPHATIDYLGLYCEROL LYSYLTRANSFERASE C-TERMINAL DOMAIN-CONTAINING PROTEIN"/>
    <property type="match status" value="1"/>
</dbReference>
<protein>
    <recommendedName>
        <fullName evidence="1">Phosphatidylglycerol lysyltransferase C-terminal domain-containing protein</fullName>
    </recommendedName>
</protein>
<proteinExistence type="predicted"/>
<dbReference type="SUPFAM" id="SSF55729">
    <property type="entry name" value="Acyl-CoA N-acyltransferases (Nat)"/>
    <property type="match status" value="2"/>
</dbReference>
<name>A0A0G0M583_9BACT</name>
<accession>A0A0G0M583</accession>
<dbReference type="InterPro" id="IPR024320">
    <property type="entry name" value="LPG_synthase_C"/>
</dbReference>
<dbReference type="InterPro" id="IPR016732">
    <property type="entry name" value="UCP018688"/>
</dbReference>
<dbReference type="Pfam" id="PF09924">
    <property type="entry name" value="LPG_synthase_C"/>
    <property type="match status" value="1"/>
</dbReference>
<dbReference type="AlphaFoldDB" id="A0A0G0M583"/>
<evidence type="ECO:0000259" key="1">
    <source>
        <dbReference type="Pfam" id="PF09924"/>
    </source>
</evidence>
<dbReference type="Proteomes" id="UP000034325">
    <property type="component" value="Unassembled WGS sequence"/>
</dbReference>
<reference evidence="2 3" key="1">
    <citation type="journal article" date="2015" name="Nature">
        <title>rRNA introns, odd ribosomes, and small enigmatic genomes across a large radiation of phyla.</title>
        <authorList>
            <person name="Brown C.T."/>
            <person name="Hug L.A."/>
            <person name="Thomas B.C."/>
            <person name="Sharon I."/>
            <person name="Castelle C.J."/>
            <person name="Singh A."/>
            <person name="Wilkins M.J."/>
            <person name="Williams K.H."/>
            <person name="Banfield J.F."/>
        </authorList>
    </citation>
    <scope>NUCLEOTIDE SEQUENCE [LARGE SCALE GENOMIC DNA]</scope>
</reference>
<organism evidence="2 3">
    <name type="scientific">Candidatus Woesebacteria bacterium GW2011_GWA1_39_12</name>
    <dbReference type="NCBI Taxonomy" id="1618549"/>
    <lineage>
        <taxon>Bacteria</taxon>
        <taxon>Candidatus Woeseibacteriota</taxon>
    </lineage>
</organism>
<dbReference type="InterPro" id="IPR016181">
    <property type="entry name" value="Acyl_CoA_acyltransferase"/>
</dbReference>
<evidence type="ECO:0000313" key="2">
    <source>
        <dbReference type="EMBL" id="KKQ98407.1"/>
    </source>
</evidence>